<evidence type="ECO:0000313" key="2">
    <source>
        <dbReference type="Proteomes" id="UP000248349"/>
    </source>
</evidence>
<dbReference type="RefSeq" id="XP_025429202.1">
    <property type="nucleotide sequence ID" value="XM_025575505.1"/>
</dbReference>
<reference evidence="1 2" key="1">
    <citation type="submission" date="2016-12" db="EMBL/GenBank/DDBJ databases">
        <title>The genomes of Aspergillus section Nigri reveals drivers in fungal speciation.</title>
        <authorList>
            <consortium name="DOE Joint Genome Institute"/>
            <person name="Vesth T.C."/>
            <person name="Nybo J."/>
            <person name="Theobald S."/>
            <person name="Brandl J."/>
            <person name="Frisvad J.C."/>
            <person name="Nielsen K.F."/>
            <person name="Lyhne E.K."/>
            <person name="Kogle M.E."/>
            <person name="Kuo A."/>
            <person name="Riley R."/>
            <person name="Clum A."/>
            <person name="Nolan M."/>
            <person name="Lipzen A."/>
            <person name="Salamov A."/>
            <person name="Henrissat B."/>
            <person name="Wiebenga A."/>
            <person name="De Vries R.P."/>
            <person name="Grigoriev I.V."/>
            <person name="Mortensen U.H."/>
            <person name="Andersen M.R."/>
            <person name="Baker S.E."/>
        </authorList>
    </citation>
    <scope>NUCLEOTIDE SEQUENCE [LARGE SCALE GENOMIC DNA]</scope>
    <source>
        <strain evidence="1 2">JOP 1030-1</strain>
    </source>
</reference>
<protein>
    <submittedName>
        <fullName evidence="1">Uncharacterized protein</fullName>
    </submittedName>
</protein>
<dbReference type="GeneID" id="37076733"/>
<dbReference type="EMBL" id="KZ821245">
    <property type="protein sequence ID" value="PYH43220.1"/>
    <property type="molecule type" value="Genomic_DNA"/>
</dbReference>
<gene>
    <name evidence="1" type="ORF">BP01DRAFT_358732</name>
</gene>
<sequence>MCRGALCSAWRLATGDSLSPKPGHGLFQLHLPSPNWGSTPARGLLLLALLLN</sequence>
<evidence type="ECO:0000313" key="1">
    <source>
        <dbReference type="EMBL" id="PYH43220.1"/>
    </source>
</evidence>
<keyword evidence="2" id="KW-1185">Reference proteome</keyword>
<dbReference type="Proteomes" id="UP000248349">
    <property type="component" value="Unassembled WGS sequence"/>
</dbReference>
<accession>A0A318ZHP8</accession>
<organism evidence="1 2">
    <name type="scientific">Aspergillus saccharolyticus JOP 1030-1</name>
    <dbReference type="NCBI Taxonomy" id="1450539"/>
    <lineage>
        <taxon>Eukaryota</taxon>
        <taxon>Fungi</taxon>
        <taxon>Dikarya</taxon>
        <taxon>Ascomycota</taxon>
        <taxon>Pezizomycotina</taxon>
        <taxon>Eurotiomycetes</taxon>
        <taxon>Eurotiomycetidae</taxon>
        <taxon>Eurotiales</taxon>
        <taxon>Aspergillaceae</taxon>
        <taxon>Aspergillus</taxon>
        <taxon>Aspergillus subgen. Circumdati</taxon>
    </lineage>
</organism>
<proteinExistence type="predicted"/>
<name>A0A318ZHP8_9EURO</name>
<dbReference type="AlphaFoldDB" id="A0A318ZHP8"/>